<sequence length="163" mass="18605">MTMKTATFEHHGYGYCTAKPDKIWPIAMLGSETGIVLFLSWMFIQRIYQHNQVLSPKILSMLMKHGYIFPILILSFNLLFAVLTFTNVTGVSMGHLLRIGWILNSWLVMKQTEHSHKLHQIQIQSETTAHPANFLKEHQALGSDPWDVHLNVHKTDSTPTIGP</sequence>
<keyword evidence="1" id="KW-0812">Transmembrane</keyword>
<feature type="transmembrane region" description="Helical" evidence="1">
    <location>
        <begin position="65"/>
        <end position="85"/>
    </location>
</feature>
<reference evidence="2 3" key="1">
    <citation type="submission" date="2023-04" db="EMBL/GenBank/DDBJ databases">
        <title>Genome of Basidiobolus ranarum AG-B5.</title>
        <authorList>
            <person name="Stajich J.E."/>
            <person name="Carter-House D."/>
            <person name="Gryganskyi A."/>
        </authorList>
    </citation>
    <scope>NUCLEOTIDE SEQUENCE [LARGE SCALE GENOMIC DNA]</scope>
    <source>
        <strain evidence="2 3">AG-B5</strain>
    </source>
</reference>
<evidence type="ECO:0000256" key="1">
    <source>
        <dbReference type="SAM" id="Phobius"/>
    </source>
</evidence>
<dbReference type="Proteomes" id="UP001479436">
    <property type="component" value="Unassembled WGS sequence"/>
</dbReference>
<dbReference type="EMBL" id="JASJQH010007236">
    <property type="protein sequence ID" value="KAK9712087.1"/>
    <property type="molecule type" value="Genomic_DNA"/>
</dbReference>
<organism evidence="2 3">
    <name type="scientific">Basidiobolus ranarum</name>
    <dbReference type="NCBI Taxonomy" id="34480"/>
    <lineage>
        <taxon>Eukaryota</taxon>
        <taxon>Fungi</taxon>
        <taxon>Fungi incertae sedis</taxon>
        <taxon>Zoopagomycota</taxon>
        <taxon>Entomophthoromycotina</taxon>
        <taxon>Basidiobolomycetes</taxon>
        <taxon>Basidiobolales</taxon>
        <taxon>Basidiobolaceae</taxon>
        <taxon>Basidiobolus</taxon>
    </lineage>
</organism>
<evidence type="ECO:0000313" key="2">
    <source>
        <dbReference type="EMBL" id="KAK9712087.1"/>
    </source>
</evidence>
<keyword evidence="1" id="KW-0472">Membrane</keyword>
<accession>A0ABR2W056</accession>
<name>A0ABR2W056_9FUNG</name>
<keyword evidence="1" id="KW-1133">Transmembrane helix</keyword>
<gene>
    <name evidence="2" type="ORF">K7432_007360</name>
</gene>
<protein>
    <submittedName>
        <fullName evidence="2">Uncharacterized protein</fullName>
    </submittedName>
</protein>
<comment type="caution">
    <text evidence="2">The sequence shown here is derived from an EMBL/GenBank/DDBJ whole genome shotgun (WGS) entry which is preliminary data.</text>
</comment>
<proteinExistence type="predicted"/>
<feature type="transmembrane region" description="Helical" evidence="1">
    <location>
        <begin position="23"/>
        <end position="44"/>
    </location>
</feature>
<keyword evidence="3" id="KW-1185">Reference proteome</keyword>
<evidence type="ECO:0000313" key="3">
    <source>
        <dbReference type="Proteomes" id="UP001479436"/>
    </source>
</evidence>